<evidence type="ECO:0000313" key="4">
    <source>
        <dbReference type="EMBL" id="MFK4751962.1"/>
    </source>
</evidence>
<protein>
    <submittedName>
        <fullName evidence="4">RNA methyltransferase</fullName>
    </submittedName>
</protein>
<sequence length="335" mass="37184">MNTGTPLNTARSDDILVCPVCQQALPELAGATNKRGQLQRRACAGNHSFDRAKQGYFNLLLVNQKRSLNPGDNLEMVRARQQFLNGGYYQAIATAINTVLTAVLSTIKEQAQAEQTAEHTQAEHTQAEQSTTQPLHIADSGCGEGYYTEFLSRHLTAANINHRLYGIDISRDAVRTACQRSKEIEWLVASGSRLPFLPGSLDAIFSVFTPTMADRWPELLKPGAPVWLITPAQQHLQELRQQIYTDVRTDSYDPADDMAKQGFERLTSSEYSSQVFIPADALPDLLTMTPHGWRITAEKRQQVLALNGLNVTLHVRISQFSVKPSDDRPALPDNA</sequence>
<feature type="compositionally biased region" description="Basic and acidic residues" evidence="1">
    <location>
        <begin position="116"/>
        <end position="126"/>
    </location>
</feature>
<dbReference type="Pfam" id="PF13649">
    <property type="entry name" value="Methyltransf_25"/>
    <property type="match status" value="1"/>
</dbReference>
<evidence type="ECO:0000259" key="3">
    <source>
        <dbReference type="Pfam" id="PF21302"/>
    </source>
</evidence>
<dbReference type="GO" id="GO:0032259">
    <property type="term" value="P:methylation"/>
    <property type="evidence" value="ECO:0007669"/>
    <property type="project" value="UniProtKB-KW"/>
</dbReference>
<gene>
    <name evidence="4" type="ORF">WG929_06020</name>
</gene>
<dbReference type="InterPro" id="IPR048647">
    <property type="entry name" value="RlmA_N"/>
</dbReference>
<keyword evidence="4" id="KW-0808">Transferase</keyword>
<organism evidence="4 5">
    <name type="scientific">Oceanobacter antarcticus</name>
    <dbReference type="NCBI Taxonomy" id="3133425"/>
    <lineage>
        <taxon>Bacteria</taxon>
        <taxon>Pseudomonadati</taxon>
        <taxon>Pseudomonadota</taxon>
        <taxon>Gammaproteobacteria</taxon>
        <taxon>Oceanospirillales</taxon>
        <taxon>Oceanospirillaceae</taxon>
        <taxon>Oceanobacter</taxon>
    </lineage>
</organism>
<dbReference type="RefSeq" id="WP_416205317.1">
    <property type="nucleotide sequence ID" value="NZ_JBBKTX010000006.1"/>
</dbReference>
<name>A0ABW8NG75_9GAMM</name>
<dbReference type="Pfam" id="PF21302">
    <property type="entry name" value="Zn_ribbon_RlmA"/>
    <property type="match status" value="1"/>
</dbReference>
<evidence type="ECO:0000313" key="5">
    <source>
        <dbReference type="Proteomes" id="UP001620597"/>
    </source>
</evidence>
<dbReference type="CDD" id="cd02440">
    <property type="entry name" value="AdoMet_MTases"/>
    <property type="match status" value="1"/>
</dbReference>
<feature type="region of interest" description="Disordered" evidence="1">
    <location>
        <begin position="114"/>
        <end position="133"/>
    </location>
</feature>
<dbReference type="Gene3D" id="3.40.50.150">
    <property type="entry name" value="Vaccinia Virus protein VP39"/>
    <property type="match status" value="1"/>
</dbReference>
<evidence type="ECO:0000259" key="2">
    <source>
        <dbReference type="Pfam" id="PF13649"/>
    </source>
</evidence>
<evidence type="ECO:0000256" key="1">
    <source>
        <dbReference type="SAM" id="MobiDB-lite"/>
    </source>
</evidence>
<dbReference type="EMBL" id="JBBKTX010000006">
    <property type="protein sequence ID" value="MFK4751962.1"/>
    <property type="molecule type" value="Genomic_DNA"/>
</dbReference>
<dbReference type="Proteomes" id="UP001620597">
    <property type="component" value="Unassembled WGS sequence"/>
</dbReference>
<reference evidence="4 5" key="1">
    <citation type="submission" date="2024-03" db="EMBL/GenBank/DDBJ databases">
        <title>High-quality draft genome sequence of Oceanobacter sp. wDCs-4.</title>
        <authorList>
            <person name="Dong C."/>
        </authorList>
    </citation>
    <scope>NUCLEOTIDE SEQUENCE [LARGE SCALE GENOMIC DNA]</scope>
    <source>
        <strain evidence="5">wDCs-4</strain>
    </source>
</reference>
<keyword evidence="5" id="KW-1185">Reference proteome</keyword>
<dbReference type="InterPro" id="IPR041698">
    <property type="entry name" value="Methyltransf_25"/>
</dbReference>
<dbReference type="SUPFAM" id="SSF53335">
    <property type="entry name" value="S-adenosyl-L-methionine-dependent methyltransferases"/>
    <property type="match status" value="1"/>
</dbReference>
<comment type="caution">
    <text evidence="4">The sequence shown here is derived from an EMBL/GenBank/DDBJ whole genome shotgun (WGS) entry which is preliminary data.</text>
</comment>
<dbReference type="GO" id="GO:0008168">
    <property type="term" value="F:methyltransferase activity"/>
    <property type="evidence" value="ECO:0007669"/>
    <property type="project" value="UniProtKB-KW"/>
</dbReference>
<proteinExistence type="predicted"/>
<feature type="domain" description="Methyltransferase" evidence="2">
    <location>
        <begin position="137"/>
        <end position="211"/>
    </location>
</feature>
<keyword evidence="4" id="KW-0489">Methyltransferase</keyword>
<dbReference type="InterPro" id="IPR029063">
    <property type="entry name" value="SAM-dependent_MTases_sf"/>
</dbReference>
<accession>A0ABW8NG75</accession>
<feature type="domain" description="23S rRNA (guanine(745)-N(1))-methyltransferase N-terminal" evidence="3">
    <location>
        <begin position="17"/>
        <end position="67"/>
    </location>
</feature>